<protein>
    <submittedName>
        <fullName evidence="1">Uncharacterized protein</fullName>
    </submittedName>
</protein>
<dbReference type="Proteomes" id="UP000481643">
    <property type="component" value="Unassembled WGS sequence"/>
</dbReference>
<accession>A0A6L3YRU3</accession>
<dbReference type="AlphaFoldDB" id="A0A6L3YRU3"/>
<dbReference type="EMBL" id="WBVX01000009">
    <property type="protein sequence ID" value="KAB2686261.1"/>
    <property type="molecule type" value="Genomic_DNA"/>
</dbReference>
<organism evidence="1 2">
    <name type="scientific">Brucella tritici</name>
    <dbReference type="NCBI Taxonomy" id="94626"/>
    <lineage>
        <taxon>Bacteria</taxon>
        <taxon>Pseudomonadati</taxon>
        <taxon>Pseudomonadota</taxon>
        <taxon>Alphaproteobacteria</taxon>
        <taxon>Hyphomicrobiales</taxon>
        <taxon>Brucellaceae</taxon>
        <taxon>Brucella/Ochrobactrum group</taxon>
        <taxon>Brucella</taxon>
    </lineage>
</organism>
<gene>
    <name evidence="1" type="ORF">F9L08_10575</name>
</gene>
<reference evidence="1 2" key="1">
    <citation type="submission" date="2019-09" db="EMBL/GenBank/DDBJ databases">
        <title>Taxonomic organization of the family Brucellaceae based on a phylogenomic approach.</title>
        <authorList>
            <person name="Leclercq S."/>
            <person name="Cloeckaert A."/>
            <person name="Zygmunt M.S."/>
        </authorList>
    </citation>
    <scope>NUCLEOTIDE SEQUENCE [LARGE SCALE GENOMIC DNA]</scope>
    <source>
        <strain evidence="1 2">WS1830</strain>
    </source>
</reference>
<proteinExistence type="predicted"/>
<sequence length="72" mass="7604">MVFDKTIVVGWARHLPLYDIFAASDDCIAASGNPGRLSIGCPVRDISNNPASTDGSICETDSGNACMVLILF</sequence>
<comment type="caution">
    <text evidence="1">The sequence shown here is derived from an EMBL/GenBank/DDBJ whole genome shotgun (WGS) entry which is preliminary data.</text>
</comment>
<name>A0A6L3YRU3_9HYPH</name>
<evidence type="ECO:0000313" key="1">
    <source>
        <dbReference type="EMBL" id="KAB2686261.1"/>
    </source>
</evidence>
<evidence type="ECO:0000313" key="2">
    <source>
        <dbReference type="Proteomes" id="UP000481643"/>
    </source>
</evidence>